<name>A0A564FU02_9HYPH</name>
<evidence type="ECO:0000313" key="4">
    <source>
        <dbReference type="Proteomes" id="UP001055303"/>
    </source>
</evidence>
<gene>
    <name evidence="1" type="ORF">IFDJLNFL_3359</name>
    <name evidence="2" type="ORF">MTDSW087_00923</name>
</gene>
<accession>A0A564FU02</accession>
<evidence type="ECO:0000313" key="1">
    <source>
        <dbReference type="EMBL" id="GJD57458.1"/>
    </source>
</evidence>
<dbReference type="EMBL" id="CABFVH010000003">
    <property type="protein sequence ID" value="VUF11246.1"/>
    <property type="molecule type" value="Genomic_DNA"/>
</dbReference>
<sequence length="87" mass="9877">MVQTSFLLMAMYEARPLIPVEWVARDFFSHLSPENLVRKISAGELDLPLVRMDKNPRCAKGVALVDLAAYLDRRIEAARKECQQLCG</sequence>
<keyword evidence="4" id="KW-1185">Reference proteome</keyword>
<dbReference type="Pfam" id="PF11112">
    <property type="entry name" value="PyocinActivator"/>
    <property type="match status" value="1"/>
</dbReference>
<reference evidence="1" key="2">
    <citation type="journal article" date="2021" name="Front. Microbiol.">
        <title>Comprehensive Comparative Genomics and Phenotyping of Methylobacterium Species.</title>
        <authorList>
            <person name="Alessa O."/>
            <person name="Ogura Y."/>
            <person name="Fujitani Y."/>
            <person name="Takami H."/>
            <person name="Hayashi T."/>
            <person name="Sahin N."/>
            <person name="Tani A."/>
        </authorList>
    </citation>
    <scope>NUCLEOTIDE SEQUENCE</scope>
    <source>
        <strain evidence="1">DSM 22415</strain>
    </source>
</reference>
<dbReference type="RefSeq" id="WP_144760742.1">
    <property type="nucleotide sequence ID" value="NZ_BPQI01000102.1"/>
</dbReference>
<dbReference type="OrthoDB" id="982642at2"/>
<reference evidence="1" key="3">
    <citation type="submission" date="2021-08" db="EMBL/GenBank/DDBJ databases">
        <authorList>
            <person name="Tani A."/>
            <person name="Ola A."/>
            <person name="Ogura Y."/>
            <person name="Katsura K."/>
            <person name="Hayashi T."/>
        </authorList>
    </citation>
    <scope>NUCLEOTIDE SEQUENCE</scope>
    <source>
        <strain evidence="1">DSM 22415</strain>
    </source>
</reference>
<evidence type="ECO:0000313" key="3">
    <source>
        <dbReference type="Proteomes" id="UP000401717"/>
    </source>
</evidence>
<dbReference type="Proteomes" id="UP001055303">
    <property type="component" value="Unassembled WGS sequence"/>
</dbReference>
<evidence type="ECO:0008006" key="5">
    <source>
        <dbReference type="Google" id="ProtNLM"/>
    </source>
</evidence>
<reference evidence="2 3" key="1">
    <citation type="submission" date="2019-06" db="EMBL/GenBank/DDBJ databases">
        <authorList>
            <person name="Rodrigo-Torres L."/>
            <person name="Arahal R. D."/>
            <person name="Lucena T."/>
        </authorList>
    </citation>
    <scope>NUCLEOTIDE SEQUENCE [LARGE SCALE GENOMIC DNA]</scope>
    <source>
        <strain evidence="2 3">SW08-7</strain>
    </source>
</reference>
<dbReference type="InterPro" id="IPR020518">
    <property type="entry name" value="Tscrpt_reg_PrtN"/>
</dbReference>
<protein>
    <recommendedName>
        <fullName evidence="5">Pyocin activator protein PrtN</fullName>
    </recommendedName>
</protein>
<proteinExistence type="predicted"/>
<dbReference type="GO" id="GO:0006355">
    <property type="term" value="P:regulation of DNA-templated transcription"/>
    <property type="evidence" value="ECO:0007669"/>
    <property type="project" value="InterPro"/>
</dbReference>
<organism evidence="2 3">
    <name type="scientific">Methylobacterium dankookense</name>
    <dbReference type="NCBI Taxonomy" id="560405"/>
    <lineage>
        <taxon>Bacteria</taxon>
        <taxon>Pseudomonadati</taxon>
        <taxon>Pseudomonadota</taxon>
        <taxon>Alphaproteobacteria</taxon>
        <taxon>Hyphomicrobiales</taxon>
        <taxon>Methylobacteriaceae</taxon>
        <taxon>Methylobacterium</taxon>
    </lineage>
</organism>
<dbReference type="AlphaFoldDB" id="A0A564FU02"/>
<dbReference type="Proteomes" id="UP000401717">
    <property type="component" value="Unassembled WGS sequence"/>
</dbReference>
<evidence type="ECO:0000313" key="2">
    <source>
        <dbReference type="EMBL" id="VUF11246.1"/>
    </source>
</evidence>
<dbReference type="EMBL" id="BPQI01000102">
    <property type="protein sequence ID" value="GJD57458.1"/>
    <property type="molecule type" value="Genomic_DNA"/>
</dbReference>